<dbReference type="AlphaFoldDB" id="A0A4R5LRJ5"/>
<dbReference type="SMART" id="SM00829">
    <property type="entry name" value="PKS_ER"/>
    <property type="match status" value="1"/>
</dbReference>
<organism evidence="4 5">
    <name type="scientific">Seongchinamella unica</name>
    <dbReference type="NCBI Taxonomy" id="2547392"/>
    <lineage>
        <taxon>Bacteria</taxon>
        <taxon>Pseudomonadati</taxon>
        <taxon>Pseudomonadota</taxon>
        <taxon>Gammaproteobacteria</taxon>
        <taxon>Cellvibrionales</taxon>
        <taxon>Halieaceae</taxon>
        <taxon>Seongchinamella</taxon>
    </lineage>
</organism>
<evidence type="ECO:0000256" key="1">
    <source>
        <dbReference type="ARBA" id="ARBA00022857"/>
    </source>
</evidence>
<dbReference type="InterPro" id="IPR013154">
    <property type="entry name" value="ADH-like_N"/>
</dbReference>
<evidence type="ECO:0000259" key="3">
    <source>
        <dbReference type="SMART" id="SM00829"/>
    </source>
</evidence>
<dbReference type="SUPFAM" id="SSF51735">
    <property type="entry name" value="NAD(P)-binding Rossmann-fold domains"/>
    <property type="match status" value="1"/>
</dbReference>
<protein>
    <recommendedName>
        <fullName evidence="3">Enoyl reductase (ER) domain-containing protein</fullName>
    </recommendedName>
</protein>
<dbReference type="InterPro" id="IPR011032">
    <property type="entry name" value="GroES-like_sf"/>
</dbReference>
<dbReference type="CDD" id="cd05282">
    <property type="entry name" value="ETR_like"/>
    <property type="match status" value="1"/>
</dbReference>
<keyword evidence="2" id="KW-0560">Oxidoreductase</keyword>
<gene>
    <name evidence="4" type="ORF">E2F43_07225</name>
</gene>
<feature type="domain" description="Enoyl reductase (ER)" evidence="3">
    <location>
        <begin position="11"/>
        <end position="350"/>
    </location>
</feature>
<dbReference type="InterPro" id="IPR020843">
    <property type="entry name" value="ER"/>
</dbReference>
<keyword evidence="5" id="KW-1185">Reference proteome</keyword>
<dbReference type="PANTHER" id="PTHR48106">
    <property type="entry name" value="QUINONE OXIDOREDUCTASE PIG3-RELATED"/>
    <property type="match status" value="1"/>
</dbReference>
<dbReference type="Proteomes" id="UP000295554">
    <property type="component" value="Unassembled WGS sequence"/>
</dbReference>
<dbReference type="Pfam" id="PF08240">
    <property type="entry name" value="ADH_N"/>
    <property type="match status" value="1"/>
</dbReference>
<dbReference type="Pfam" id="PF00107">
    <property type="entry name" value="ADH_zinc_N"/>
    <property type="match status" value="1"/>
</dbReference>
<dbReference type="GO" id="GO:0016651">
    <property type="term" value="F:oxidoreductase activity, acting on NAD(P)H"/>
    <property type="evidence" value="ECO:0007669"/>
    <property type="project" value="TreeGrafter"/>
</dbReference>
<dbReference type="GO" id="GO:0070402">
    <property type="term" value="F:NADPH binding"/>
    <property type="evidence" value="ECO:0007669"/>
    <property type="project" value="TreeGrafter"/>
</dbReference>
<comment type="caution">
    <text evidence="4">The sequence shown here is derived from an EMBL/GenBank/DDBJ whole genome shotgun (WGS) entry which is preliminary data.</text>
</comment>
<sequence length="353" mass="37668">MKTVTLNHVSDDLSGLQVVDAPEPEPGPGMLRVRMTKAAVHPSDLNYIRGEYREAIERLIWNLGEERPSFDVERSKLHPQLPCIPGGEGVGVVDACGADVNSTQWLGKRVALFAGPPSGTWQEYVIAAPAQLSPVPEALPDEQAALMMLNPLTALIATRHVLGVEEGQWLLMSAGASAVSKLAAAIGRHYGFRTISLVRGEKMPDQFPEQLGDVVINTESQDLREEVKRVTGGRGVEFALDCVGGSVAEQMIASLTDGGRMLLYGTLAGPSMQLFSRDLMMTNATVGGFYLPGWLAAQTPAKLGEVMGELGRLSASGMFNVSIAAQFPLADAVAAVRASQQSGRSGKILLDFD</sequence>
<dbReference type="OrthoDB" id="9785812at2"/>
<keyword evidence="1" id="KW-0521">NADP</keyword>
<dbReference type="EMBL" id="SMSE01000002">
    <property type="protein sequence ID" value="TDG13327.1"/>
    <property type="molecule type" value="Genomic_DNA"/>
</dbReference>
<reference evidence="4 5" key="1">
    <citation type="submission" date="2019-03" db="EMBL/GenBank/DDBJ databases">
        <title>Seongchinamella monodicae gen. nov., sp. nov., a novel member of the Gammaproteobacteria isolated from a tidal mudflat of beach.</title>
        <authorList>
            <person name="Yang H.G."/>
            <person name="Kang J.W."/>
            <person name="Lee S.D."/>
        </authorList>
    </citation>
    <scope>NUCLEOTIDE SEQUENCE [LARGE SCALE GENOMIC DNA]</scope>
    <source>
        <strain evidence="4 5">GH4-78</strain>
    </source>
</reference>
<name>A0A4R5LRJ5_9GAMM</name>
<proteinExistence type="predicted"/>
<dbReference type="InterPro" id="IPR036291">
    <property type="entry name" value="NAD(P)-bd_dom_sf"/>
</dbReference>
<dbReference type="InterPro" id="IPR013149">
    <property type="entry name" value="ADH-like_C"/>
</dbReference>
<dbReference type="SUPFAM" id="SSF50129">
    <property type="entry name" value="GroES-like"/>
    <property type="match status" value="1"/>
</dbReference>
<evidence type="ECO:0000313" key="4">
    <source>
        <dbReference type="EMBL" id="TDG13327.1"/>
    </source>
</evidence>
<accession>A0A4R5LRJ5</accession>
<dbReference type="PANTHER" id="PTHR48106:SF2">
    <property type="entry name" value="ZN2+-BINDING DEHYDROGENASE"/>
    <property type="match status" value="1"/>
</dbReference>
<dbReference type="Gene3D" id="3.90.180.10">
    <property type="entry name" value="Medium-chain alcohol dehydrogenases, catalytic domain"/>
    <property type="match status" value="1"/>
</dbReference>
<evidence type="ECO:0000313" key="5">
    <source>
        <dbReference type="Proteomes" id="UP000295554"/>
    </source>
</evidence>
<evidence type="ECO:0000256" key="2">
    <source>
        <dbReference type="ARBA" id="ARBA00023002"/>
    </source>
</evidence>
<dbReference type="Gene3D" id="3.40.50.720">
    <property type="entry name" value="NAD(P)-binding Rossmann-like Domain"/>
    <property type="match status" value="1"/>
</dbReference>